<dbReference type="Pfam" id="PF00005">
    <property type="entry name" value="ABC_tran"/>
    <property type="match status" value="1"/>
</dbReference>
<gene>
    <name evidence="6" type="ORF">brsh051_19640</name>
</gene>
<evidence type="ECO:0000256" key="4">
    <source>
        <dbReference type="ARBA" id="ARBA00022840"/>
    </source>
</evidence>
<feature type="domain" description="ABC transporter" evidence="5">
    <location>
        <begin position="4"/>
        <end position="231"/>
    </location>
</feature>
<organism evidence="6 7">
    <name type="scientific">Brooklawnia propionicigenes</name>
    <dbReference type="NCBI Taxonomy" id="3041175"/>
    <lineage>
        <taxon>Bacteria</taxon>
        <taxon>Bacillati</taxon>
        <taxon>Actinomycetota</taxon>
        <taxon>Actinomycetes</taxon>
        <taxon>Propionibacteriales</taxon>
        <taxon>Propionibacteriaceae</taxon>
        <taxon>Brooklawnia</taxon>
    </lineage>
</organism>
<comment type="similarity">
    <text evidence="1">Belongs to the ABC transporter superfamily.</text>
</comment>
<dbReference type="PANTHER" id="PTHR43335">
    <property type="entry name" value="ABC TRANSPORTER, ATP-BINDING PROTEIN"/>
    <property type="match status" value="1"/>
</dbReference>
<evidence type="ECO:0000313" key="7">
    <source>
        <dbReference type="Proteomes" id="UP001431656"/>
    </source>
</evidence>
<dbReference type="InterPro" id="IPR027417">
    <property type="entry name" value="P-loop_NTPase"/>
</dbReference>
<dbReference type="GO" id="GO:0016887">
    <property type="term" value="F:ATP hydrolysis activity"/>
    <property type="evidence" value="ECO:0007669"/>
    <property type="project" value="InterPro"/>
</dbReference>
<evidence type="ECO:0000256" key="3">
    <source>
        <dbReference type="ARBA" id="ARBA00022741"/>
    </source>
</evidence>
<evidence type="ECO:0000259" key="5">
    <source>
        <dbReference type="PROSITE" id="PS50893"/>
    </source>
</evidence>
<keyword evidence="4 6" id="KW-0067">ATP-binding</keyword>
<sequence>MYAIETEKLSKSFRGISAVDDLDLHVPEGSIYGFIGENGSGKSTTQKLICGLLVPNAGDIRLCGKHYTDSEIRSRMGVLIESPGCFPNSTVWQNLMMQALNLGIENPKDEVVRVLKVVSMTGASARKFKECSLGMKQRLGVAQALLGRPRLLVLDEPINGLDADGMRIVRETLVNLNSQEGVTIFISSHILGELSKIATHYGILKDGKLIREMPESAMSDECRDFVFVKTNDNPRARLVLSTKYREIEDKDDGLRIYDETESANVAGFLFENGIAVGEISFNRVGLEEYYVRVMSRQGEEASHV</sequence>
<dbReference type="InterPro" id="IPR017871">
    <property type="entry name" value="ABC_transporter-like_CS"/>
</dbReference>
<dbReference type="EMBL" id="AP028056">
    <property type="protein sequence ID" value="BEH02683.1"/>
    <property type="molecule type" value="Genomic_DNA"/>
</dbReference>
<keyword evidence="2" id="KW-0813">Transport</keyword>
<dbReference type="SUPFAM" id="SSF52540">
    <property type="entry name" value="P-loop containing nucleoside triphosphate hydrolases"/>
    <property type="match status" value="1"/>
</dbReference>
<dbReference type="SMART" id="SM00382">
    <property type="entry name" value="AAA"/>
    <property type="match status" value="1"/>
</dbReference>
<evidence type="ECO:0000256" key="2">
    <source>
        <dbReference type="ARBA" id="ARBA00022448"/>
    </source>
</evidence>
<keyword evidence="7" id="KW-1185">Reference proteome</keyword>
<dbReference type="AlphaFoldDB" id="A0AAN0MH66"/>
<dbReference type="InterPro" id="IPR003593">
    <property type="entry name" value="AAA+_ATPase"/>
</dbReference>
<reference evidence="6" key="1">
    <citation type="journal article" date="2024" name="Int. J. Syst. Evol. Microbiol.">
        <title>Brooklawnia propionicigenes sp. nov., a facultatively anaerobic, propionate-producing bacterium isolated from a methanogenic reactor treating waste from cattle farms.</title>
        <authorList>
            <person name="Akita Y."/>
            <person name="Ueki A."/>
            <person name="Tonouchi A."/>
            <person name="Sugawara Y."/>
            <person name="Honma S."/>
            <person name="Kaku N."/>
            <person name="Ueki K."/>
        </authorList>
    </citation>
    <scope>NUCLEOTIDE SEQUENCE</scope>
    <source>
        <strain evidence="6">SH051</strain>
    </source>
</reference>
<dbReference type="GO" id="GO:0005524">
    <property type="term" value="F:ATP binding"/>
    <property type="evidence" value="ECO:0007669"/>
    <property type="project" value="UniProtKB-KW"/>
</dbReference>
<name>A0AAN0MH66_9ACTN</name>
<dbReference type="InterPro" id="IPR003439">
    <property type="entry name" value="ABC_transporter-like_ATP-bd"/>
</dbReference>
<dbReference type="RefSeq" id="WP_286264520.1">
    <property type="nucleotide sequence ID" value="NZ_AP028056.1"/>
</dbReference>
<evidence type="ECO:0000313" key="6">
    <source>
        <dbReference type="EMBL" id="BEH02683.1"/>
    </source>
</evidence>
<dbReference type="PROSITE" id="PS00211">
    <property type="entry name" value="ABC_TRANSPORTER_1"/>
    <property type="match status" value="1"/>
</dbReference>
<dbReference type="Gene3D" id="3.40.50.300">
    <property type="entry name" value="P-loop containing nucleotide triphosphate hydrolases"/>
    <property type="match status" value="1"/>
</dbReference>
<dbReference type="KEGG" id="broo:brsh051_19640"/>
<proteinExistence type="inferred from homology"/>
<accession>A0AAN0MH66</accession>
<dbReference type="PROSITE" id="PS50893">
    <property type="entry name" value="ABC_TRANSPORTER_2"/>
    <property type="match status" value="1"/>
</dbReference>
<evidence type="ECO:0000256" key="1">
    <source>
        <dbReference type="ARBA" id="ARBA00005417"/>
    </source>
</evidence>
<dbReference type="PANTHER" id="PTHR43335:SF8">
    <property type="entry name" value="ABC TRANSPORTER, ATP-BINDING PROTEIN"/>
    <property type="match status" value="1"/>
</dbReference>
<keyword evidence="3" id="KW-0547">Nucleotide-binding</keyword>
<protein>
    <submittedName>
        <fullName evidence="6">ABC transporter ATP-binding protein</fullName>
    </submittedName>
</protein>
<dbReference type="Proteomes" id="UP001431656">
    <property type="component" value="Chromosome"/>
</dbReference>